<protein>
    <submittedName>
        <fullName evidence="1">Uncharacterized protein</fullName>
    </submittedName>
</protein>
<gene>
    <name evidence="1" type="ORF">Vadar_011168</name>
</gene>
<reference evidence="1 2" key="1">
    <citation type="journal article" date="2021" name="Hortic Res">
        <title>High-quality reference genome and annotation aids understanding of berry development for evergreen blueberry (Vaccinium darrowii).</title>
        <authorList>
            <person name="Yu J."/>
            <person name="Hulse-Kemp A.M."/>
            <person name="Babiker E."/>
            <person name="Staton M."/>
        </authorList>
    </citation>
    <scope>NUCLEOTIDE SEQUENCE [LARGE SCALE GENOMIC DNA]</scope>
    <source>
        <strain evidence="2">cv. NJ 8807/NJ 8810</strain>
        <tissue evidence="1">Young leaf</tissue>
    </source>
</reference>
<comment type="caution">
    <text evidence="1">The sequence shown here is derived from an EMBL/GenBank/DDBJ whole genome shotgun (WGS) entry which is preliminary data.</text>
</comment>
<evidence type="ECO:0000313" key="1">
    <source>
        <dbReference type="EMBL" id="KAH7854186.1"/>
    </source>
</evidence>
<keyword evidence="2" id="KW-1185">Reference proteome</keyword>
<dbReference type="Proteomes" id="UP000828048">
    <property type="component" value="Chromosome 11"/>
</dbReference>
<evidence type="ECO:0000313" key="2">
    <source>
        <dbReference type="Proteomes" id="UP000828048"/>
    </source>
</evidence>
<dbReference type="EMBL" id="CM037161">
    <property type="protein sequence ID" value="KAH7854186.1"/>
    <property type="molecule type" value="Genomic_DNA"/>
</dbReference>
<name>A0ACB7YKQ7_9ERIC</name>
<accession>A0ACB7YKQ7</accession>
<organism evidence="1 2">
    <name type="scientific">Vaccinium darrowii</name>
    <dbReference type="NCBI Taxonomy" id="229202"/>
    <lineage>
        <taxon>Eukaryota</taxon>
        <taxon>Viridiplantae</taxon>
        <taxon>Streptophyta</taxon>
        <taxon>Embryophyta</taxon>
        <taxon>Tracheophyta</taxon>
        <taxon>Spermatophyta</taxon>
        <taxon>Magnoliopsida</taxon>
        <taxon>eudicotyledons</taxon>
        <taxon>Gunneridae</taxon>
        <taxon>Pentapetalae</taxon>
        <taxon>asterids</taxon>
        <taxon>Ericales</taxon>
        <taxon>Ericaceae</taxon>
        <taxon>Vaccinioideae</taxon>
        <taxon>Vaccinieae</taxon>
        <taxon>Vaccinium</taxon>
    </lineage>
</organism>
<sequence>MCQSFSRCLVGSVLNRRQFGTHTMQELVNELWHTLAPVRVIGRHDNLYLFQFSSEVDLNHAFSRVPWSMRGGLLVLDFWQPSMALAVTRFYITALWVQFHNQPLEYFCEEAGRRLGSLLGDVIQVCWACGLIGHTLPQCDKSREEATSIVDRHLRDICDRFGVTVRANVNFPLYNSSIRAYAQNDRRRNTHMWVPRNSHSQVTRVVEGTQVENADGGLHELQRQRARDEDRNGGLNLSHFRGVNDSRAMGRVHNRFLEDEEQVSVGWNNFDEFIVAWELAWEWGLQEEDQRDSLSNRPSPPPPTLVEALSGDRSVVMEERDRMGSSGALMVLEENSGMDIKVLEAIAWLEWINDHNFPTPEEADAWWCEWEPALLRGGVNAGRWVVGEGDYSGVMEFDEGNEGERDGVGRDDRDSENSEVAVICEGLLRLEIFSDTKKDGKTLRVEEPNQVGDGLDEENGTMSISSRGRERE</sequence>
<proteinExistence type="predicted"/>